<dbReference type="SUPFAM" id="SSF53448">
    <property type="entry name" value="Nucleotide-diphospho-sugar transferases"/>
    <property type="match status" value="1"/>
</dbReference>
<dbReference type="InterPro" id="IPR029044">
    <property type="entry name" value="Nucleotide-diphossugar_trans"/>
</dbReference>
<protein>
    <submittedName>
        <fullName evidence="2">Glycosyltransferase</fullName>
    </submittedName>
</protein>
<dbReference type="GO" id="GO:0016740">
    <property type="term" value="F:transferase activity"/>
    <property type="evidence" value="ECO:0007669"/>
    <property type="project" value="UniProtKB-KW"/>
</dbReference>
<dbReference type="Proteomes" id="UP000289792">
    <property type="component" value="Unassembled WGS sequence"/>
</dbReference>
<dbReference type="AlphaFoldDB" id="A0A4V1LMR2"/>
<keyword evidence="3" id="KW-1185">Reference proteome</keyword>
<gene>
    <name evidence="2" type="ORF">ESZ48_12265</name>
</gene>
<accession>A0A4V1LMR2</accession>
<dbReference type="Pfam" id="PF00535">
    <property type="entry name" value="Glycos_transf_2"/>
    <property type="match status" value="1"/>
</dbReference>
<evidence type="ECO:0000313" key="2">
    <source>
        <dbReference type="EMBL" id="RXJ49386.1"/>
    </source>
</evidence>
<dbReference type="OrthoDB" id="761861at2"/>
<keyword evidence="2" id="KW-0808">Transferase</keyword>
<name>A0A4V1LMR2_9FLAO</name>
<sequence length="299" mass="34902">MISVLIPVYNYIIVALVKDLHQQLISSKLAFEIIALDDFSKSQFNIENSEINDLSYTHLEKSDKNHGRTQTRQLLSNKAKYDWLLFLDADVMPETSNYIQNYVNLMPKNFDAIYGGFSYAPTPPEADRMLRWKYGRSHEGIDARARNKKPYKIVISANFMIKKSVFNLINSNISDSGYGYDNYFGALLKQHKITVFHINNPVLHLGIESSVIFLNKKKDAADTLLKLYQNDQIKEHDNDLLSFFIRLKKFRLHYLFSYLYDAFGSAMRKNLLSENPSISLMQLYRISYMCNKFNLNRKR</sequence>
<dbReference type="EMBL" id="SDDZ01000007">
    <property type="protein sequence ID" value="RXJ49386.1"/>
    <property type="molecule type" value="Genomic_DNA"/>
</dbReference>
<comment type="caution">
    <text evidence="2">The sequence shown here is derived from an EMBL/GenBank/DDBJ whole genome shotgun (WGS) entry which is preliminary data.</text>
</comment>
<evidence type="ECO:0000259" key="1">
    <source>
        <dbReference type="Pfam" id="PF00535"/>
    </source>
</evidence>
<dbReference type="Gene3D" id="3.90.550.10">
    <property type="entry name" value="Spore Coat Polysaccharide Biosynthesis Protein SpsA, Chain A"/>
    <property type="match status" value="1"/>
</dbReference>
<evidence type="ECO:0000313" key="3">
    <source>
        <dbReference type="Proteomes" id="UP000289792"/>
    </source>
</evidence>
<organism evidence="2 3">
    <name type="scientific">Gelidibacter gilvus</name>
    <dbReference type="NCBI Taxonomy" id="59602"/>
    <lineage>
        <taxon>Bacteria</taxon>
        <taxon>Pseudomonadati</taxon>
        <taxon>Bacteroidota</taxon>
        <taxon>Flavobacteriia</taxon>
        <taxon>Flavobacteriales</taxon>
        <taxon>Flavobacteriaceae</taxon>
        <taxon>Gelidibacter</taxon>
    </lineage>
</organism>
<feature type="domain" description="Glycosyltransferase 2-like" evidence="1">
    <location>
        <begin position="3"/>
        <end position="166"/>
    </location>
</feature>
<dbReference type="RefSeq" id="WP_129017787.1">
    <property type="nucleotide sequence ID" value="NZ_SDDZ01000007.1"/>
</dbReference>
<dbReference type="InterPro" id="IPR001173">
    <property type="entry name" value="Glyco_trans_2-like"/>
</dbReference>
<dbReference type="CDD" id="cd00761">
    <property type="entry name" value="Glyco_tranf_GTA_type"/>
    <property type="match status" value="1"/>
</dbReference>
<reference evidence="2 3" key="1">
    <citation type="submission" date="2019-01" db="EMBL/GenBank/DDBJ databases">
        <title>Genome sequence of the Antarctic species Gelidibacter gilvus ACAM 158(T).</title>
        <authorList>
            <person name="Bowman J.P."/>
        </authorList>
    </citation>
    <scope>NUCLEOTIDE SEQUENCE [LARGE SCALE GENOMIC DNA]</scope>
    <source>
        <strain evidence="2 3">IC158</strain>
    </source>
</reference>
<proteinExistence type="predicted"/>